<gene>
    <name evidence="2" type="ORF">GALL_395160</name>
</gene>
<sequence length="166" mass="18355">MASAWSVTAAPACWRLQPAWGRRRVDATSTKTRRRYCRQAAMYSDRPTRCGVNQPPPMGANRQALHRPFVSQCLNVFGQIVQRGIALPPSDWRLSGHCAALQAASVSGIFPSRQEQNTMPPADLHRCPRQCPLIPPDVKTPCRTSANKKPAVSEENSGFFGLPWTS</sequence>
<evidence type="ECO:0000313" key="2">
    <source>
        <dbReference type="EMBL" id="OIQ78769.1"/>
    </source>
</evidence>
<reference evidence="2" key="1">
    <citation type="submission" date="2016-10" db="EMBL/GenBank/DDBJ databases">
        <title>Sequence of Gallionella enrichment culture.</title>
        <authorList>
            <person name="Poehlein A."/>
            <person name="Muehling M."/>
            <person name="Daniel R."/>
        </authorList>
    </citation>
    <scope>NUCLEOTIDE SEQUENCE</scope>
</reference>
<dbReference type="AlphaFoldDB" id="A0A1J5Q4Z8"/>
<proteinExistence type="predicted"/>
<dbReference type="EMBL" id="MLJW01001339">
    <property type="protein sequence ID" value="OIQ78769.1"/>
    <property type="molecule type" value="Genomic_DNA"/>
</dbReference>
<organism evidence="2">
    <name type="scientific">mine drainage metagenome</name>
    <dbReference type="NCBI Taxonomy" id="410659"/>
    <lineage>
        <taxon>unclassified sequences</taxon>
        <taxon>metagenomes</taxon>
        <taxon>ecological metagenomes</taxon>
    </lineage>
</organism>
<evidence type="ECO:0000256" key="1">
    <source>
        <dbReference type="SAM" id="MobiDB-lite"/>
    </source>
</evidence>
<name>A0A1J5Q4Z8_9ZZZZ</name>
<accession>A0A1J5Q4Z8</accession>
<protein>
    <submittedName>
        <fullName evidence="2">Uncharacterized protein</fullName>
    </submittedName>
</protein>
<feature type="region of interest" description="Disordered" evidence="1">
    <location>
        <begin position="144"/>
        <end position="166"/>
    </location>
</feature>
<comment type="caution">
    <text evidence="2">The sequence shown here is derived from an EMBL/GenBank/DDBJ whole genome shotgun (WGS) entry which is preliminary data.</text>
</comment>